<evidence type="ECO:0000313" key="3">
    <source>
        <dbReference type="Proteomes" id="UP001146120"/>
    </source>
</evidence>
<dbReference type="PANTHER" id="PTHR46599">
    <property type="entry name" value="PIGGYBAC TRANSPOSABLE ELEMENT-DERIVED PROTEIN 4"/>
    <property type="match status" value="1"/>
</dbReference>
<evidence type="ECO:0000313" key="2">
    <source>
        <dbReference type="EMBL" id="DBA01784.1"/>
    </source>
</evidence>
<dbReference type="Pfam" id="PF13843">
    <property type="entry name" value="DDE_Tnp_1_7"/>
    <property type="match status" value="1"/>
</dbReference>
<dbReference type="GO" id="GO:0008270">
    <property type="term" value="F:zinc ion binding"/>
    <property type="evidence" value="ECO:0007669"/>
    <property type="project" value="UniProtKB-KW"/>
</dbReference>
<reference evidence="2" key="2">
    <citation type="journal article" date="2023" name="Microbiol Resour">
        <title>Decontamination and Annotation of the Draft Genome Sequence of the Oomycete Lagenidium giganteum ARSEF 373.</title>
        <authorList>
            <person name="Morgan W.R."/>
            <person name="Tartar A."/>
        </authorList>
    </citation>
    <scope>NUCLEOTIDE SEQUENCE</scope>
    <source>
        <strain evidence="2">ARSEF 373</strain>
    </source>
</reference>
<organism evidence="2 3">
    <name type="scientific">Lagenidium giganteum</name>
    <dbReference type="NCBI Taxonomy" id="4803"/>
    <lineage>
        <taxon>Eukaryota</taxon>
        <taxon>Sar</taxon>
        <taxon>Stramenopiles</taxon>
        <taxon>Oomycota</taxon>
        <taxon>Peronosporomycetes</taxon>
        <taxon>Pythiales</taxon>
        <taxon>Pythiaceae</taxon>
    </lineage>
</organism>
<gene>
    <name evidence="2" type="ORF">N0F65_010194</name>
</gene>
<feature type="domain" description="PiggyBac transposable element-derived protein" evidence="1">
    <location>
        <begin position="164"/>
        <end position="422"/>
    </location>
</feature>
<dbReference type="AlphaFoldDB" id="A0AAV2Z8R0"/>
<proteinExistence type="predicted"/>
<dbReference type="GO" id="GO:0003677">
    <property type="term" value="F:DNA binding"/>
    <property type="evidence" value="ECO:0007669"/>
    <property type="project" value="InterPro"/>
</dbReference>
<sequence>TQRLRAKQGIVINVLKRARQHSYDVRWDDGIEQRVVARSIGTLPAICAEHGRNLSLSDLLRNEKDNSESGDGANVVLHSEQQVECGGRIWVPCDQFLTDPRAIVYRPQSSLHWRESLELGEKTHTKDFYLMYSMITLKQTISGTSKAIESENRPPRTTAEYFRWLGIRLVMEIDGGPGSYRRNWEKDVASGCVDTPRNYGDRYHMSLSRFEKNLYALRFDDGDNNQESDSWSPIRPLIVELNRRHQVVIHPGDMLVVDECMAFQAIIIILASQQNQDSKKASDSRRRIDSIADRDTGILLGLEIMEGKLKQKQKTYAREYGEGTSIVLRLTKPYTGSGRTVVADSAFASVKTLVQLEAQRGLYFMGIVKTATAEFPKATLKAWFDTKPERGSFKLLHSKAPSQTDIAWDNNYRCNLCSKVYTRGNGYTNRLSHLRTSHAGFERVTLDVIGRDNRIASDVDAKSIEIYQWVEWCILERMSFSFCESAIVRKNAKMAPISRDTLKEYLLKLYGWTREKVIQQLPERFGLVVDGL</sequence>
<keyword evidence="3" id="KW-1185">Reference proteome</keyword>
<protein>
    <recommendedName>
        <fullName evidence="1">PiggyBac transposable element-derived protein domain-containing protein</fullName>
    </recommendedName>
</protein>
<name>A0AAV2Z8R0_9STRA</name>
<dbReference type="EMBL" id="DAKRPA010000042">
    <property type="protein sequence ID" value="DBA01784.1"/>
    <property type="molecule type" value="Genomic_DNA"/>
</dbReference>
<evidence type="ECO:0000259" key="1">
    <source>
        <dbReference type="Pfam" id="PF13843"/>
    </source>
</evidence>
<dbReference type="Proteomes" id="UP001146120">
    <property type="component" value="Unassembled WGS sequence"/>
</dbReference>
<dbReference type="PANTHER" id="PTHR46599:SF3">
    <property type="entry name" value="PIGGYBAC TRANSPOSABLE ELEMENT-DERIVED PROTEIN 4"/>
    <property type="match status" value="1"/>
</dbReference>
<dbReference type="InterPro" id="IPR029526">
    <property type="entry name" value="PGBD"/>
</dbReference>
<comment type="caution">
    <text evidence="2">The sequence shown here is derived from an EMBL/GenBank/DDBJ whole genome shotgun (WGS) entry which is preliminary data.</text>
</comment>
<feature type="non-terminal residue" evidence="2">
    <location>
        <position position="1"/>
    </location>
</feature>
<reference evidence="2" key="1">
    <citation type="submission" date="2022-11" db="EMBL/GenBank/DDBJ databases">
        <authorList>
            <person name="Morgan W.R."/>
            <person name="Tartar A."/>
        </authorList>
    </citation>
    <scope>NUCLEOTIDE SEQUENCE</scope>
    <source>
        <strain evidence="2">ARSEF 373</strain>
    </source>
</reference>
<accession>A0AAV2Z8R0</accession>